<comment type="caution">
    <text evidence="1">The sequence shown here is derived from an EMBL/GenBank/DDBJ whole genome shotgun (WGS) entry which is preliminary data.</text>
</comment>
<dbReference type="Gene3D" id="1.20.1220.20">
    <property type="entry name" value="Uncharcterised protein PF01724"/>
    <property type="match status" value="1"/>
</dbReference>
<dbReference type="PANTHER" id="PTHR34235:SF3">
    <property type="entry name" value="SLR1203 PROTEIN"/>
    <property type="match status" value="1"/>
</dbReference>
<protein>
    <recommendedName>
        <fullName evidence="3">DUF29 domain-containing protein</fullName>
    </recommendedName>
</protein>
<dbReference type="InterPro" id="IPR002636">
    <property type="entry name" value="DUF29"/>
</dbReference>
<dbReference type="AlphaFoldDB" id="G5JCY3"/>
<evidence type="ECO:0000313" key="1">
    <source>
        <dbReference type="EMBL" id="EHJ09954.1"/>
    </source>
</evidence>
<name>G5JCY3_CROWT</name>
<accession>G5JCY3</accession>
<proteinExistence type="predicted"/>
<gene>
    <name evidence="1" type="ORF">CWATWH0003_5280</name>
</gene>
<dbReference type="Pfam" id="PF01724">
    <property type="entry name" value="DUF29"/>
    <property type="match status" value="1"/>
</dbReference>
<reference evidence="1 2" key="1">
    <citation type="journal article" date="2011" name="Front. Microbiol.">
        <title>Two Strains of Crocosphaera watsonii with Highly Conserved Genomes are Distinguished by Strain-Specific Features.</title>
        <authorList>
            <person name="Bench S.R."/>
            <person name="Ilikchyan I.N."/>
            <person name="Tripp H.J."/>
            <person name="Zehr J.P."/>
        </authorList>
    </citation>
    <scope>NUCLEOTIDE SEQUENCE [LARGE SCALE GENOMIC DNA]</scope>
    <source>
        <strain evidence="1 2">WH 0003</strain>
    </source>
</reference>
<organism evidence="1 2">
    <name type="scientific">Crocosphaera watsonii WH 0003</name>
    <dbReference type="NCBI Taxonomy" id="423471"/>
    <lineage>
        <taxon>Bacteria</taxon>
        <taxon>Bacillati</taxon>
        <taxon>Cyanobacteriota</taxon>
        <taxon>Cyanophyceae</taxon>
        <taxon>Oscillatoriophycideae</taxon>
        <taxon>Chroococcales</taxon>
        <taxon>Aphanothecaceae</taxon>
        <taxon>Crocosphaera</taxon>
    </lineage>
</organism>
<dbReference type="PATRIC" id="fig|423471.3.peg.4932"/>
<dbReference type="PANTHER" id="PTHR34235">
    <property type="entry name" value="SLR1203 PROTEIN-RELATED"/>
    <property type="match status" value="1"/>
</dbReference>
<sequence>MMKTNLYDKDYCLWLEETVQLLREGRLTELDISNLIEEIEDMGISQKKAVKSNFKILLCHLLKYKYQPEKRSRSWLSTIFEHRDRLDDDFADSPSLKRYFEEVFEPCYQKARKHASIETGLSLDTFPINCPFTPEQVLNINYLPE</sequence>
<dbReference type="Proteomes" id="UP000003477">
    <property type="component" value="Unassembled WGS sequence"/>
</dbReference>
<evidence type="ECO:0000313" key="2">
    <source>
        <dbReference type="Proteomes" id="UP000003477"/>
    </source>
</evidence>
<dbReference type="EMBL" id="AESD01000814">
    <property type="protein sequence ID" value="EHJ09954.1"/>
    <property type="molecule type" value="Genomic_DNA"/>
</dbReference>
<evidence type="ECO:0008006" key="3">
    <source>
        <dbReference type="Google" id="ProtNLM"/>
    </source>
</evidence>